<protein>
    <submittedName>
        <fullName evidence="8">Sigma-70 family RNA polymerase sigma factor</fullName>
    </submittedName>
</protein>
<evidence type="ECO:0000256" key="4">
    <source>
        <dbReference type="ARBA" id="ARBA00023125"/>
    </source>
</evidence>
<dbReference type="InterPro" id="IPR013249">
    <property type="entry name" value="RNA_pol_sigma70_r4_t2"/>
</dbReference>
<dbReference type="Proteomes" id="UP000315395">
    <property type="component" value="Chromosome"/>
</dbReference>
<dbReference type="SUPFAM" id="SSF88659">
    <property type="entry name" value="Sigma3 and sigma4 domains of RNA polymerase sigma factors"/>
    <property type="match status" value="1"/>
</dbReference>
<comment type="similarity">
    <text evidence="1">Belongs to the sigma-70 factor family. ECF subfamily.</text>
</comment>
<dbReference type="InterPro" id="IPR013324">
    <property type="entry name" value="RNA_pol_sigma_r3/r4-like"/>
</dbReference>
<evidence type="ECO:0000259" key="7">
    <source>
        <dbReference type="Pfam" id="PF08281"/>
    </source>
</evidence>
<evidence type="ECO:0000259" key="6">
    <source>
        <dbReference type="Pfam" id="PF04542"/>
    </source>
</evidence>
<keyword evidence="9" id="KW-1185">Reference proteome</keyword>
<evidence type="ECO:0000313" key="8">
    <source>
        <dbReference type="EMBL" id="QDO87455.1"/>
    </source>
</evidence>
<dbReference type="InterPro" id="IPR036388">
    <property type="entry name" value="WH-like_DNA-bd_sf"/>
</dbReference>
<keyword evidence="5" id="KW-0804">Transcription</keyword>
<sequence>MGLEPDVGLADYYPLAYRRLVGTLRVMGVPGADAGEVAQEAFVRLIPRWDQIRSYDSPDGWLRTVAWRIWLNRRRHDKRTFALDELPEPPQPEGVHAADRLSLLAALKDLPEGHREAVVLHYLHDLPIARIATELAVAEGTVKSRLSRARSALATALTLEVDDV</sequence>
<dbReference type="AlphaFoldDB" id="A0A516G7I3"/>
<dbReference type="EMBL" id="CP041616">
    <property type="protein sequence ID" value="QDO87455.1"/>
    <property type="molecule type" value="Genomic_DNA"/>
</dbReference>
<dbReference type="PANTHER" id="PTHR43133:SF50">
    <property type="entry name" value="ECF RNA POLYMERASE SIGMA FACTOR SIGM"/>
    <property type="match status" value="1"/>
</dbReference>
<dbReference type="InterPro" id="IPR014284">
    <property type="entry name" value="RNA_pol_sigma-70_dom"/>
</dbReference>
<dbReference type="PANTHER" id="PTHR43133">
    <property type="entry name" value="RNA POLYMERASE ECF-TYPE SIGMA FACTO"/>
    <property type="match status" value="1"/>
</dbReference>
<dbReference type="InterPro" id="IPR013325">
    <property type="entry name" value="RNA_pol_sigma_r2"/>
</dbReference>
<evidence type="ECO:0000256" key="3">
    <source>
        <dbReference type="ARBA" id="ARBA00023082"/>
    </source>
</evidence>
<gene>
    <name evidence="8" type="ORF">FNH13_03150</name>
</gene>
<dbReference type="SUPFAM" id="SSF88946">
    <property type="entry name" value="Sigma2 domain of RNA polymerase sigma factors"/>
    <property type="match status" value="1"/>
</dbReference>
<dbReference type="Gene3D" id="1.10.1740.10">
    <property type="match status" value="1"/>
</dbReference>
<feature type="domain" description="RNA polymerase sigma factor 70 region 4 type 2" evidence="7">
    <location>
        <begin position="101"/>
        <end position="153"/>
    </location>
</feature>
<dbReference type="GO" id="GO:0016987">
    <property type="term" value="F:sigma factor activity"/>
    <property type="evidence" value="ECO:0007669"/>
    <property type="project" value="UniProtKB-KW"/>
</dbReference>
<feature type="domain" description="RNA polymerase sigma-70 region 2" evidence="6">
    <location>
        <begin position="17"/>
        <end position="80"/>
    </location>
</feature>
<dbReference type="CDD" id="cd06171">
    <property type="entry name" value="Sigma70_r4"/>
    <property type="match status" value="1"/>
</dbReference>
<evidence type="ECO:0000256" key="2">
    <source>
        <dbReference type="ARBA" id="ARBA00023015"/>
    </source>
</evidence>
<dbReference type="RefSeq" id="WP_143782113.1">
    <property type="nucleotide sequence ID" value="NZ_CP041616.1"/>
</dbReference>
<dbReference type="Pfam" id="PF04542">
    <property type="entry name" value="Sigma70_r2"/>
    <property type="match status" value="1"/>
</dbReference>
<proteinExistence type="inferred from homology"/>
<dbReference type="GO" id="GO:0006352">
    <property type="term" value="P:DNA-templated transcription initiation"/>
    <property type="evidence" value="ECO:0007669"/>
    <property type="project" value="InterPro"/>
</dbReference>
<keyword evidence="4" id="KW-0238">DNA-binding</keyword>
<dbReference type="OrthoDB" id="3688906at2"/>
<evidence type="ECO:0000256" key="5">
    <source>
        <dbReference type="ARBA" id="ARBA00023163"/>
    </source>
</evidence>
<dbReference type="GO" id="GO:0003677">
    <property type="term" value="F:DNA binding"/>
    <property type="evidence" value="ECO:0007669"/>
    <property type="project" value="UniProtKB-KW"/>
</dbReference>
<dbReference type="Pfam" id="PF08281">
    <property type="entry name" value="Sigma70_r4_2"/>
    <property type="match status" value="1"/>
</dbReference>
<dbReference type="KEGG" id="orz:FNH13_03150"/>
<evidence type="ECO:0000313" key="9">
    <source>
        <dbReference type="Proteomes" id="UP000315395"/>
    </source>
</evidence>
<dbReference type="Gene3D" id="1.10.10.10">
    <property type="entry name" value="Winged helix-like DNA-binding domain superfamily/Winged helix DNA-binding domain"/>
    <property type="match status" value="1"/>
</dbReference>
<reference evidence="8 9" key="1">
    <citation type="submission" date="2019-07" db="EMBL/GenBank/DDBJ databases">
        <title>complete genome sequencing of Ornithinimicrobium sp. H23M54.</title>
        <authorList>
            <person name="Bae J.-W."/>
            <person name="Lee S.-Y."/>
        </authorList>
    </citation>
    <scope>NUCLEOTIDE SEQUENCE [LARGE SCALE GENOMIC DNA]</scope>
    <source>
        <strain evidence="8 9">H23M54</strain>
    </source>
</reference>
<dbReference type="InterPro" id="IPR039425">
    <property type="entry name" value="RNA_pol_sigma-70-like"/>
</dbReference>
<name>A0A516G7I3_9MICO</name>
<dbReference type="InterPro" id="IPR007627">
    <property type="entry name" value="RNA_pol_sigma70_r2"/>
</dbReference>
<keyword evidence="3" id="KW-0731">Sigma factor</keyword>
<evidence type="ECO:0000256" key="1">
    <source>
        <dbReference type="ARBA" id="ARBA00010641"/>
    </source>
</evidence>
<accession>A0A516G7I3</accession>
<dbReference type="NCBIfam" id="TIGR02937">
    <property type="entry name" value="sigma70-ECF"/>
    <property type="match status" value="1"/>
</dbReference>
<keyword evidence="2" id="KW-0805">Transcription regulation</keyword>
<organism evidence="8 9">
    <name type="scientific">Ornithinimicrobium ciconiae</name>
    <dbReference type="NCBI Taxonomy" id="2594265"/>
    <lineage>
        <taxon>Bacteria</taxon>
        <taxon>Bacillati</taxon>
        <taxon>Actinomycetota</taxon>
        <taxon>Actinomycetes</taxon>
        <taxon>Micrococcales</taxon>
        <taxon>Ornithinimicrobiaceae</taxon>
        <taxon>Ornithinimicrobium</taxon>
    </lineage>
</organism>